<feature type="binding site" evidence="6">
    <location>
        <begin position="169"/>
        <end position="171"/>
    </location>
    <ligand>
        <name>ATP</name>
        <dbReference type="ChEBI" id="CHEBI:30616"/>
    </ligand>
</feature>
<dbReference type="RefSeq" id="WP_408259586.1">
    <property type="nucleotide sequence ID" value="NZ_JAQQCK010000002.1"/>
</dbReference>
<keyword evidence="4 6" id="KW-0133">Cell shape</keyword>
<keyword evidence="8" id="KW-1185">Reference proteome</keyword>
<evidence type="ECO:0000256" key="4">
    <source>
        <dbReference type="ARBA" id="ARBA00022960"/>
    </source>
</evidence>
<dbReference type="EMBL" id="JAQQDR010000004">
    <property type="protein sequence ID" value="MFM0239180.1"/>
    <property type="molecule type" value="Genomic_DNA"/>
</dbReference>
<evidence type="ECO:0000256" key="5">
    <source>
        <dbReference type="ARBA" id="ARBA00023458"/>
    </source>
</evidence>
<comment type="subcellular location">
    <subcellularLocation>
        <location evidence="6">Cytoplasm</location>
    </subcellularLocation>
    <text evidence="6">Membrane-associated.</text>
</comment>
<comment type="subunit">
    <text evidence="6">Forms polymers.</text>
</comment>
<comment type="caution">
    <text evidence="7">The sequence shown here is derived from an EMBL/GenBank/DDBJ whole genome shotgun (WGS) entry which is preliminary data.</text>
</comment>
<dbReference type="Proteomes" id="UP001629274">
    <property type="component" value="Unassembled WGS sequence"/>
</dbReference>
<evidence type="ECO:0000313" key="8">
    <source>
        <dbReference type="Proteomes" id="UP001629274"/>
    </source>
</evidence>
<keyword evidence="1 6" id="KW-0963">Cytoplasm</keyword>
<accession>A0ABW9BHL6</accession>
<evidence type="ECO:0000313" key="7">
    <source>
        <dbReference type="EMBL" id="MFM0239180.1"/>
    </source>
</evidence>
<comment type="function">
    <text evidence="6">Forms membrane-associated dynamic filaments that are essential for cell shape determination. Acts by regulating cell wall synthesis and cell elongation, and thus cell shape. A feedback loop between cell geometry and MreB localization may maintain elongated cell shape by targeting cell wall growth to regions of negative cell wall curvature.</text>
</comment>
<dbReference type="SUPFAM" id="SSF53067">
    <property type="entry name" value="Actin-like ATPase domain"/>
    <property type="match status" value="2"/>
</dbReference>
<dbReference type="NCBIfam" id="TIGR00904">
    <property type="entry name" value="mreB"/>
    <property type="match status" value="1"/>
</dbReference>
<evidence type="ECO:0000256" key="3">
    <source>
        <dbReference type="ARBA" id="ARBA00022840"/>
    </source>
</evidence>
<keyword evidence="3 6" id="KW-0067">ATP-binding</keyword>
<keyword evidence="2 6" id="KW-0547">Nucleotide-binding</keyword>
<dbReference type="InterPro" id="IPR056546">
    <property type="entry name" value="MreB_MamK-like"/>
</dbReference>
<organism evidence="7 8">
    <name type="scientific">Paraburkholderia phytofirmans</name>
    <dbReference type="NCBI Taxonomy" id="261302"/>
    <lineage>
        <taxon>Bacteria</taxon>
        <taxon>Pseudomonadati</taxon>
        <taxon>Pseudomonadota</taxon>
        <taxon>Betaproteobacteria</taxon>
        <taxon>Burkholderiales</taxon>
        <taxon>Burkholderiaceae</taxon>
        <taxon>Paraburkholderia</taxon>
    </lineage>
</organism>
<dbReference type="PANTHER" id="PTHR42749">
    <property type="entry name" value="CELL SHAPE-DETERMINING PROTEIN MREB"/>
    <property type="match status" value="1"/>
</dbReference>
<dbReference type="PRINTS" id="PR01652">
    <property type="entry name" value="SHAPEPROTEIN"/>
</dbReference>
<dbReference type="Pfam" id="PF06723">
    <property type="entry name" value="MreB_Mbl"/>
    <property type="match status" value="1"/>
</dbReference>
<dbReference type="CDD" id="cd10225">
    <property type="entry name" value="ASKHA_NBD_MreB-like"/>
    <property type="match status" value="1"/>
</dbReference>
<proteinExistence type="inferred from homology"/>
<evidence type="ECO:0000256" key="2">
    <source>
        <dbReference type="ARBA" id="ARBA00022741"/>
    </source>
</evidence>
<dbReference type="Gene3D" id="3.30.420.40">
    <property type="match status" value="3"/>
</dbReference>
<comment type="similarity">
    <text evidence="5 6">Belongs to the FtsA/MreB family.</text>
</comment>
<sequence length="343" mass="36387">MRHWLRFRPPELALDVGTANTRIHISGAGLVLSQASVLCTHGRDSLRASGRPTVSVGDEARKMLGRLPQNIEAITPIRGGVISNFQASEQMIRQFVRHARKGRRLTNAPRITVSVPGGATQVERRSFKEAIHGAGASHVALFARPLAAALGAGLAISEATGCMVVDVGAGTTEIGVIALGSVVRGASARVGGDTLDQAIVNYVRRTHGLLIGEHTAQRVKLEIGSALPPTYELVTGVTGRSLAEGIPRSMTLSSHEIYEAIIEPLDQIVSLLRRVLESTPPELAADIADRGFTLTGGSAMLRGLDQRLREETGLPVAVADQPMTCVIRGTGLAIETLDSHFFA</sequence>
<evidence type="ECO:0000256" key="6">
    <source>
        <dbReference type="HAMAP-Rule" id="MF_02207"/>
    </source>
</evidence>
<protein>
    <recommendedName>
        <fullName evidence="6">Cell shape-determining protein MreB</fullName>
    </recommendedName>
</protein>
<comment type="caution">
    <text evidence="6">Lacks conserved residue(s) required for the propagation of feature annotation.</text>
</comment>
<dbReference type="NCBIfam" id="NF010539">
    <property type="entry name" value="PRK13927.1"/>
    <property type="match status" value="1"/>
</dbReference>
<name>A0ABW9BHL6_9BURK</name>
<dbReference type="InterPro" id="IPR004753">
    <property type="entry name" value="MreB"/>
</dbReference>
<dbReference type="InterPro" id="IPR043129">
    <property type="entry name" value="ATPase_NBD"/>
</dbReference>
<evidence type="ECO:0000256" key="1">
    <source>
        <dbReference type="ARBA" id="ARBA00022490"/>
    </source>
</evidence>
<gene>
    <name evidence="6" type="primary">mreB</name>
    <name evidence="7" type="ORF">PQR03_13650</name>
</gene>
<dbReference type="HAMAP" id="MF_02207">
    <property type="entry name" value="MreB"/>
    <property type="match status" value="1"/>
</dbReference>
<dbReference type="PANTHER" id="PTHR42749:SF1">
    <property type="entry name" value="CELL SHAPE-DETERMINING PROTEIN MREB"/>
    <property type="match status" value="1"/>
</dbReference>
<feature type="binding site" evidence="6">
    <location>
        <begin position="18"/>
        <end position="20"/>
    </location>
    <ligand>
        <name>ATP</name>
        <dbReference type="ChEBI" id="CHEBI:30616"/>
    </ligand>
</feature>
<reference evidence="7 8" key="1">
    <citation type="journal article" date="2024" name="Chem. Sci.">
        <title>Discovery of megapolipeptins by genome mining of a Burkholderiales bacteria collection.</title>
        <authorList>
            <person name="Paulo B.S."/>
            <person name="Recchia M.J.J."/>
            <person name="Lee S."/>
            <person name="Fergusson C.H."/>
            <person name="Romanowski S.B."/>
            <person name="Hernandez A."/>
            <person name="Krull N."/>
            <person name="Liu D.Y."/>
            <person name="Cavanagh H."/>
            <person name="Bos A."/>
            <person name="Gray C.A."/>
            <person name="Murphy B.T."/>
            <person name="Linington R.G."/>
            <person name="Eustaquio A.S."/>
        </authorList>
    </citation>
    <scope>NUCLEOTIDE SEQUENCE [LARGE SCALE GENOMIC DNA]</scope>
    <source>
        <strain evidence="7 8">RL17-351-BIE-A</strain>
    </source>
</reference>